<keyword evidence="11" id="KW-0030">Aminoacyl-tRNA synthetase</keyword>
<dbReference type="HAMAP" id="MF_00041">
    <property type="entry name" value="Cys_tRNA_synth"/>
    <property type="match status" value="1"/>
</dbReference>
<name>A0A6J6NFX4_9ZZZZ</name>
<dbReference type="SUPFAM" id="SSF47323">
    <property type="entry name" value="Anticodon-binding domain of a subclass of class I aminoacyl-tRNA synthetases"/>
    <property type="match status" value="1"/>
</dbReference>
<dbReference type="GO" id="GO:0004817">
    <property type="term" value="F:cysteine-tRNA ligase activity"/>
    <property type="evidence" value="ECO:0007669"/>
    <property type="project" value="UniProtKB-EC"/>
</dbReference>
<organism evidence="14">
    <name type="scientific">freshwater metagenome</name>
    <dbReference type="NCBI Taxonomy" id="449393"/>
    <lineage>
        <taxon>unclassified sequences</taxon>
        <taxon>metagenomes</taxon>
        <taxon>ecological metagenomes</taxon>
    </lineage>
</organism>
<evidence type="ECO:0000256" key="7">
    <source>
        <dbReference type="ARBA" id="ARBA00022741"/>
    </source>
</evidence>
<dbReference type="GO" id="GO:0006423">
    <property type="term" value="P:cysteinyl-tRNA aminoacylation"/>
    <property type="evidence" value="ECO:0007669"/>
    <property type="project" value="InterPro"/>
</dbReference>
<feature type="domain" description="Cysteinyl-tRNA synthetase class Ia DALR" evidence="13">
    <location>
        <begin position="361"/>
        <end position="423"/>
    </location>
</feature>
<keyword evidence="6" id="KW-0479">Metal-binding</keyword>
<gene>
    <name evidence="14" type="ORF">UFOPK2370_00600</name>
</gene>
<dbReference type="Pfam" id="PF09190">
    <property type="entry name" value="DALR_2"/>
    <property type="match status" value="1"/>
</dbReference>
<dbReference type="NCBIfam" id="TIGR00435">
    <property type="entry name" value="cysS"/>
    <property type="match status" value="1"/>
</dbReference>
<dbReference type="PANTHER" id="PTHR10890">
    <property type="entry name" value="CYSTEINYL-TRNA SYNTHETASE"/>
    <property type="match status" value="1"/>
</dbReference>
<dbReference type="AlphaFoldDB" id="A0A6J6NFX4"/>
<evidence type="ECO:0000256" key="8">
    <source>
        <dbReference type="ARBA" id="ARBA00022833"/>
    </source>
</evidence>
<keyword evidence="9" id="KW-0067">ATP-binding</keyword>
<dbReference type="InterPro" id="IPR056411">
    <property type="entry name" value="CysS_C"/>
</dbReference>
<protein>
    <recommendedName>
        <fullName evidence="3">cysteine--tRNA ligase</fullName>
        <ecNumber evidence="3">6.1.1.16</ecNumber>
    </recommendedName>
    <alternativeName>
        <fullName evidence="12">Cysteinyl-tRNA synthetase</fullName>
    </alternativeName>
</protein>
<dbReference type="PRINTS" id="PR00983">
    <property type="entry name" value="TRNASYNTHCYS"/>
</dbReference>
<keyword evidence="5" id="KW-0436">Ligase</keyword>
<dbReference type="SUPFAM" id="SSF52374">
    <property type="entry name" value="Nucleotidylyl transferase"/>
    <property type="match status" value="1"/>
</dbReference>
<evidence type="ECO:0000259" key="13">
    <source>
        <dbReference type="SMART" id="SM00840"/>
    </source>
</evidence>
<dbReference type="Pfam" id="PF23493">
    <property type="entry name" value="CysS_C"/>
    <property type="match status" value="1"/>
</dbReference>
<keyword evidence="10" id="KW-0648">Protein biosynthesis</keyword>
<evidence type="ECO:0000256" key="1">
    <source>
        <dbReference type="ARBA" id="ARBA00001947"/>
    </source>
</evidence>
<evidence type="ECO:0000256" key="11">
    <source>
        <dbReference type="ARBA" id="ARBA00023146"/>
    </source>
</evidence>
<keyword evidence="4" id="KW-0963">Cytoplasm</keyword>
<dbReference type="Pfam" id="PF01406">
    <property type="entry name" value="tRNA-synt_1e"/>
    <property type="match status" value="1"/>
</dbReference>
<proteinExistence type="inferred from homology"/>
<comment type="similarity">
    <text evidence="2">Belongs to the class-I aminoacyl-tRNA synthetase family.</text>
</comment>
<dbReference type="CDD" id="cd00672">
    <property type="entry name" value="CysRS_core"/>
    <property type="match status" value="1"/>
</dbReference>
<evidence type="ECO:0000313" key="14">
    <source>
        <dbReference type="EMBL" id="CAB4685511.1"/>
    </source>
</evidence>
<dbReference type="InterPro" id="IPR009080">
    <property type="entry name" value="tRNAsynth_Ia_anticodon-bd"/>
</dbReference>
<dbReference type="GO" id="GO:0005829">
    <property type="term" value="C:cytosol"/>
    <property type="evidence" value="ECO:0007669"/>
    <property type="project" value="TreeGrafter"/>
</dbReference>
<evidence type="ECO:0000256" key="3">
    <source>
        <dbReference type="ARBA" id="ARBA00012832"/>
    </source>
</evidence>
<keyword evidence="8" id="KW-0862">Zinc</keyword>
<evidence type="ECO:0000256" key="12">
    <source>
        <dbReference type="ARBA" id="ARBA00031499"/>
    </source>
</evidence>
<dbReference type="InterPro" id="IPR032678">
    <property type="entry name" value="tRNA-synt_1_cat_dom"/>
</dbReference>
<dbReference type="GO" id="GO:0046872">
    <property type="term" value="F:metal ion binding"/>
    <property type="evidence" value="ECO:0007669"/>
    <property type="project" value="UniProtKB-KW"/>
</dbReference>
<dbReference type="Gene3D" id="1.20.120.1910">
    <property type="entry name" value="Cysteine-tRNA ligase, C-terminal anti-codon recognition domain"/>
    <property type="match status" value="1"/>
</dbReference>
<evidence type="ECO:0000256" key="4">
    <source>
        <dbReference type="ARBA" id="ARBA00022490"/>
    </source>
</evidence>
<keyword evidence="7" id="KW-0547">Nucleotide-binding</keyword>
<accession>A0A6J6NFX4</accession>
<dbReference type="InterPro" id="IPR014729">
    <property type="entry name" value="Rossmann-like_a/b/a_fold"/>
</dbReference>
<dbReference type="InterPro" id="IPR015273">
    <property type="entry name" value="Cys-tRNA-synt_Ia_DALR"/>
</dbReference>
<dbReference type="Gene3D" id="3.40.50.620">
    <property type="entry name" value="HUPs"/>
    <property type="match status" value="1"/>
</dbReference>
<comment type="cofactor">
    <cofactor evidence="1">
        <name>Zn(2+)</name>
        <dbReference type="ChEBI" id="CHEBI:29105"/>
    </cofactor>
</comment>
<dbReference type="InterPro" id="IPR015803">
    <property type="entry name" value="Cys-tRNA-ligase"/>
</dbReference>
<dbReference type="SMART" id="SM00840">
    <property type="entry name" value="DALR_2"/>
    <property type="match status" value="1"/>
</dbReference>
<dbReference type="PANTHER" id="PTHR10890:SF30">
    <property type="entry name" value="CYSTEINE--TRNA LIGASE"/>
    <property type="match status" value="1"/>
</dbReference>
<sequence>MSANSGLSLYDSKRQEKLPFKSIVDGVVSLYVCGPTVQSAPHAGHLRSALVYDLMRSWLSATGNRVTLVRNVTDIDDKILENAKQQSIDWQVLAKQMQQEFSVAYAKIGLAPATAEPRATAHIEGMQALIARLIERGHAYQATDGSANVYFDTGSWAAYGELTNQKLDDMDGGEETAAGKRTPHDFALWKAAKAGEPETASWPSPWGAGRPGWHIECSAMATDALGEHFDIHGGGLDLRFPHHENELAQSRAAGFEYANHWVHNGLVNSNGTKMSKSLGNFVSAADLFVQDARGLAVRYYLLTAHYRANLEYHDGVLAEAKANIRGIESFVKRALNLIAPSLDSVSGYLQNEFDFDLLPAEFVAAMNDDFNVPAALAVLHEALRAGNSAVDESNADAAAEQLNAAIMMCKVLNVYPFDVSASGEATWPTAEVSTDLRNKIEKLVTDRLAAKAAKDFARADAIREELTNLGVTLEDSADKTNWSVN</sequence>
<evidence type="ECO:0000256" key="6">
    <source>
        <dbReference type="ARBA" id="ARBA00022723"/>
    </source>
</evidence>
<evidence type="ECO:0000256" key="10">
    <source>
        <dbReference type="ARBA" id="ARBA00022917"/>
    </source>
</evidence>
<reference evidence="14" key="1">
    <citation type="submission" date="2020-05" db="EMBL/GenBank/DDBJ databases">
        <authorList>
            <person name="Chiriac C."/>
            <person name="Salcher M."/>
            <person name="Ghai R."/>
            <person name="Kavagutti S V."/>
        </authorList>
    </citation>
    <scope>NUCLEOTIDE SEQUENCE</scope>
</reference>
<dbReference type="GO" id="GO:0005524">
    <property type="term" value="F:ATP binding"/>
    <property type="evidence" value="ECO:0007669"/>
    <property type="project" value="UniProtKB-KW"/>
</dbReference>
<dbReference type="InterPro" id="IPR024909">
    <property type="entry name" value="Cys-tRNA/MSH_ligase"/>
</dbReference>
<dbReference type="EMBL" id="CAEZXK010000011">
    <property type="protein sequence ID" value="CAB4685511.1"/>
    <property type="molecule type" value="Genomic_DNA"/>
</dbReference>
<evidence type="ECO:0000256" key="9">
    <source>
        <dbReference type="ARBA" id="ARBA00022840"/>
    </source>
</evidence>
<evidence type="ECO:0000256" key="2">
    <source>
        <dbReference type="ARBA" id="ARBA00005594"/>
    </source>
</evidence>
<evidence type="ECO:0000256" key="5">
    <source>
        <dbReference type="ARBA" id="ARBA00022598"/>
    </source>
</evidence>
<dbReference type="EC" id="6.1.1.16" evidence="3"/>